<dbReference type="SMART" id="SM00219">
    <property type="entry name" value="TyrKc"/>
    <property type="match status" value="1"/>
</dbReference>
<dbReference type="InterPro" id="IPR008266">
    <property type="entry name" value="Tyr_kinase_AS"/>
</dbReference>
<evidence type="ECO:0000256" key="4">
    <source>
        <dbReference type="ARBA" id="ARBA00022840"/>
    </source>
</evidence>
<gene>
    <name evidence="8" type="ORF">BU61_3164</name>
</gene>
<keyword evidence="5" id="KW-0829">Tyrosine-protein kinase</keyword>
<evidence type="ECO:0000256" key="2">
    <source>
        <dbReference type="ARBA" id="ARBA00022741"/>
    </source>
</evidence>
<keyword evidence="9" id="KW-1185">Reference proteome</keyword>
<proteinExistence type="predicted"/>
<dbReference type="InterPro" id="IPR050198">
    <property type="entry name" value="Non-receptor_tyrosine_kinases"/>
</dbReference>
<keyword evidence="4 6" id="KW-0067">ATP-binding</keyword>
<evidence type="ECO:0000256" key="3">
    <source>
        <dbReference type="ARBA" id="ARBA00022777"/>
    </source>
</evidence>
<dbReference type="PANTHER" id="PTHR24418">
    <property type="entry name" value="TYROSINE-PROTEIN KINASE"/>
    <property type="match status" value="1"/>
</dbReference>
<organism evidence="8 9">
    <name type="scientific">Pontoporia blainvillei</name>
    <name type="common">Franciscana</name>
    <name type="synonym">Delphinus blainvillei</name>
    <dbReference type="NCBI Taxonomy" id="48723"/>
    <lineage>
        <taxon>Eukaryota</taxon>
        <taxon>Metazoa</taxon>
        <taxon>Chordata</taxon>
        <taxon>Craniata</taxon>
        <taxon>Vertebrata</taxon>
        <taxon>Euteleostomi</taxon>
        <taxon>Mammalia</taxon>
        <taxon>Eutheria</taxon>
        <taxon>Laurasiatheria</taxon>
        <taxon>Artiodactyla</taxon>
        <taxon>Whippomorpha</taxon>
        <taxon>Cetacea</taxon>
        <taxon>Odontoceti</taxon>
        <taxon>Pontoporiidae</taxon>
        <taxon>Pontoporia</taxon>
    </lineage>
</organism>
<dbReference type="PROSITE" id="PS00109">
    <property type="entry name" value="PROTEIN_KINASE_TYR"/>
    <property type="match status" value="1"/>
</dbReference>
<evidence type="ECO:0000256" key="1">
    <source>
        <dbReference type="ARBA" id="ARBA00022679"/>
    </source>
</evidence>
<dbReference type="InterPro" id="IPR020635">
    <property type="entry name" value="Tyr_kinase_cat_dom"/>
</dbReference>
<evidence type="ECO:0000313" key="8">
    <source>
        <dbReference type="EMBL" id="NIG59622.1"/>
    </source>
</evidence>
<dbReference type="InterPro" id="IPR000719">
    <property type="entry name" value="Prot_kinase_dom"/>
</dbReference>
<dbReference type="PROSITE" id="PS00107">
    <property type="entry name" value="PROTEIN_KINASE_ATP"/>
    <property type="match status" value="1"/>
</dbReference>
<evidence type="ECO:0000256" key="6">
    <source>
        <dbReference type="PROSITE-ProRule" id="PRU10141"/>
    </source>
</evidence>
<comment type="caution">
    <text evidence="8">The sequence shown here is derived from an EMBL/GenBank/DDBJ whole genome shotgun (WGS) entry which is preliminary data.</text>
</comment>
<dbReference type="Gene3D" id="1.10.510.10">
    <property type="entry name" value="Transferase(Phosphotransferase) domain 1"/>
    <property type="match status" value="1"/>
</dbReference>
<accession>A0ABX0S6E8</accession>
<feature type="binding site" evidence="6">
    <location>
        <position position="62"/>
    </location>
    <ligand>
        <name>ATP</name>
        <dbReference type="ChEBI" id="CHEBI:30616"/>
    </ligand>
</feature>
<keyword evidence="3" id="KW-0418">Kinase</keyword>
<reference evidence="8" key="1">
    <citation type="submission" date="2018-05" db="EMBL/GenBank/DDBJ databases">
        <authorList>
            <person name="Pedro S.L.S."/>
            <person name="Freitas R.C."/>
            <person name="Barreto A.S."/>
            <person name="Lima A.O.S."/>
        </authorList>
    </citation>
    <scope>NUCLEOTIDE SEQUENCE</scope>
    <source>
        <strain evidence="8">BP203</strain>
        <tissue evidence="8">Muscle</tissue>
    </source>
</reference>
<name>A0ABX0S6E8_PONBL</name>
<sequence length="304" mass="33755">MPMDTSVYESPYSDPEELKNKKLFLKRENLLMADIELGCGNFGSVRQGVYRMRKKQIDVAIKVLKQNTEKADKDEMMREAQIMHQLDNPYIVRLIGVCQAEALMLVMEMAGGGPLHKFLLGKKEEIPVSNVVELLHQVSMGMKYLEEKNFVHRDLAARNVLLVNRHYAKISDFGLSKALGADDSYYTARSAGKWPLKWYAPECINFRKFSSRSDVWGYGVTMWEAFSYGQKPYKAEVGEACYRGVLLCRGGLTVVGEEVGPPPLKTGPGAGIVGSSGAKGLDAVSEAPLIRLLPLNCKPQSEGA</sequence>
<dbReference type="Proteomes" id="UP001165941">
    <property type="component" value="Unassembled WGS sequence"/>
</dbReference>
<protein>
    <submittedName>
        <fullName evidence="8">Tyrosine-protein kinase ZAP-70-like</fullName>
    </submittedName>
</protein>
<evidence type="ECO:0000256" key="5">
    <source>
        <dbReference type="ARBA" id="ARBA00023137"/>
    </source>
</evidence>
<evidence type="ECO:0000259" key="7">
    <source>
        <dbReference type="PROSITE" id="PS50011"/>
    </source>
</evidence>
<feature type="domain" description="Protein kinase" evidence="7">
    <location>
        <begin position="31"/>
        <end position="304"/>
    </location>
</feature>
<dbReference type="SUPFAM" id="SSF56112">
    <property type="entry name" value="Protein kinase-like (PK-like)"/>
    <property type="match status" value="1"/>
</dbReference>
<keyword evidence="1" id="KW-0808">Transferase</keyword>
<keyword evidence="2 6" id="KW-0547">Nucleotide-binding</keyword>
<dbReference type="InterPro" id="IPR011009">
    <property type="entry name" value="Kinase-like_dom_sf"/>
</dbReference>
<dbReference type="PROSITE" id="PS50011">
    <property type="entry name" value="PROTEIN_KINASE_DOM"/>
    <property type="match status" value="1"/>
</dbReference>
<dbReference type="PRINTS" id="PR00109">
    <property type="entry name" value="TYRKINASE"/>
</dbReference>
<dbReference type="InterPro" id="IPR001245">
    <property type="entry name" value="Ser-Thr/Tyr_kinase_cat_dom"/>
</dbReference>
<evidence type="ECO:0000313" key="9">
    <source>
        <dbReference type="Proteomes" id="UP001165941"/>
    </source>
</evidence>
<dbReference type="InterPro" id="IPR017441">
    <property type="entry name" value="Protein_kinase_ATP_BS"/>
</dbReference>
<dbReference type="Gene3D" id="3.30.200.20">
    <property type="entry name" value="Phosphorylase Kinase, domain 1"/>
    <property type="match status" value="1"/>
</dbReference>
<dbReference type="EMBL" id="PGGH01118471">
    <property type="protein sequence ID" value="NIG59622.1"/>
    <property type="molecule type" value="Genomic_DNA"/>
</dbReference>
<dbReference type="Pfam" id="PF07714">
    <property type="entry name" value="PK_Tyr_Ser-Thr"/>
    <property type="match status" value="1"/>
</dbReference>